<sequence length="92" mass="10455">MVGASDIVLKKRSKESGFLLAADDDDIARNRHGKRDDRSRRQPVMARRFRVRHHAGPGNRTQSEEQYETADSYEFHGFLLPESFPALAGVVE</sequence>
<reference evidence="2 3" key="1">
    <citation type="journal article" date="2016" name="Nat. Commun.">
        <title>Thousands of microbial genomes shed light on interconnected biogeochemical processes in an aquifer system.</title>
        <authorList>
            <person name="Anantharaman K."/>
            <person name="Brown C.T."/>
            <person name="Hug L.A."/>
            <person name="Sharon I."/>
            <person name="Castelle C.J."/>
            <person name="Probst A.J."/>
            <person name="Thomas B.C."/>
            <person name="Singh A."/>
            <person name="Wilkins M.J."/>
            <person name="Karaoz U."/>
            <person name="Brodie E.L."/>
            <person name="Williams K.H."/>
            <person name="Hubbard S.S."/>
            <person name="Banfield J.F."/>
        </authorList>
    </citation>
    <scope>NUCLEOTIDE SEQUENCE [LARGE SCALE GENOMIC DNA]</scope>
</reference>
<proteinExistence type="predicted"/>
<dbReference type="EMBL" id="MHIF01000011">
    <property type="protein sequence ID" value="OGY48476.1"/>
    <property type="molecule type" value="Genomic_DNA"/>
</dbReference>
<organism evidence="2 3">
    <name type="scientific">Candidatus Buchananbacteria bacterium RIFCSPHIGHO2_01_FULL_46_12</name>
    <dbReference type="NCBI Taxonomy" id="1797536"/>
    <lineage>
        <taxon>Bacteria</taxon>
        <taxon>Candidatus Buchananiibacteriota</taxon>
    </lineage>
</organism>
<dbReference type="Proteomes" id="UP000178432">
    <property type="component" value="Unassembled WGS sequence"/>
</dbReference>
<name>A0A1G1Y9H2_9BACT</name>
<evidence type="ECO:0000313" key="3">
    <source>
        <dbReference type="Proteomes" id="UP000178432"/>
    </source>
</evidence>
<comment type="caution">
    <text evidence="2">The sequence shown here is derived from an EMBL/GenBank/DDBJ whole genome shotgun (WGS) entry which is preliminary data.</text>
</comment>
<accession>A0A1G1Y9H2</accession>
<dbReference type="AlphaFoldDB" id="A0A1G1Y9H2"/>
<evidence type="ECO:0000256" key="1">
    <source>
        <dbReference type="SAM" id="MobiDB-lite"/>
    </source>
</evidence>
<feature type="region of interest" description="Disordered" evidence="1">
    <location>
        <begin position="21"/>
        <end position="69"/>
    </location>
</feature>
<gene>
    <name evidence="2" type="ORF">A2663_03040</name>
</gene>
<protein>
    <submittedName>
        <fullName evidence="2">Uncharacterized protein</fullName>
    </submittedName>
</protein>
<evidence type="ECO:0000313" key="2">
    <source>
        <dbReference type="EMBL" id="OGY48476.1"/>
    </source>
</evidence>